<name>A0A4P8WID6_9EURY</name>
<dbReference type="KEGG" id="nvr:FEJ81_12750"/>
<accession>A0A4P8WID6</accession>
<protein>
    <submittedName>
        <fullName evidence="2">KEOPS complex Pcc1-like subunit</fullName>
    </submittedName>
</protein>
<dbReference type="NCBIfam" id="NF011470">
    <property type="entry name" value="PRK14887.1"/>
    <property type="match status" value="1"/>
</dbReference>
<dbReference type="OrthoDB" id="107316at2157"/>
<evidence type="ECO:0000256" key="1">
    <source>
        <dbReference type="SAM" id="MobiDB-lite"/>
    </source>
</evidence>
<proteinExistence type="predicted"/>
<evidence type="ECO:0000313" key="3">
    <source>
        <dbReference type="Proteomes" id="UP000302218"/>
    </source>
</evidence>
<feature type="region of interest" description="Disordered" evidence="1">
    <location>
        <begin position="85"/>
        <end position="113"/>
    </location>
</feature>
<dbReference type="AlphaFoldDB" id="A0A4P8WID6"/>
<dbReference type="GeneID" id="40266157"/>
<dbReference type="RefSeq" id="WP_138245646.1">
    <property type="nucleotide sequence ID" value="NZ_CP040330.1"/>
</dbReference>
<evidence type="ECO:0000313" key="2">
    <source>
        <dbReference type="EMBL" id="QCS43180.1"/>
    </source>
</evidence>
<dbReference type="Proteomes" id="UP000302218">
    <property type="component" value="Chromosome"/>
</dbReference>
<gene>
    <name evidence="2" type="ORF">FEJ81_12750</name>
</gene>
<dbReference type="EMBL" id="CP040330">
    <property type="protein sequence ID" value="QCS43180.1"/>
    <property type="molecule type" value="Genomic_DNA"/>
</dbReference>
<organism evidence="2 3">
    <name type="scientific">Natrinema versiforme</name>
    <dbReference type="NCBI Taxonomy" id="88724"/>
    <lineage>
        <taxon>Archaea</taxon>
        <taxon>Methanobacteriati</taxon>
        <taxon>Methanobacteriota</taxon>
        <taxon>Stenosarchaea group</taxon>
        <taxon>Halobacteria</taxon>
        <taxon>Halobacteriales</taxon>
        <taxon>Natrialbaceae</taxon>
        <taxon>Natrinema</taxon>
    </lineage>
</organism>
<sequence length="113" mass="12233">MSRRATIRTAHDDAALVARALSPDNTDEMSTTVETVERDGSEATADDDHAAAIVTRIDRETTSGLQSTVDDYVVNLEVAIDIVEQARTVQRDEPTDTGPVSDTDSDSEHDTTQ</sequence>
<reference evidence="3" key="1">
    <citation type="submission" date="2019-05" db="EMBL/GenBank/DDBJ databases">
        <title>Genome sequence and methylation pattern of the halophilic Archaeon Natrinema versiforme BOL5-4.</title>
        <authorList>
            <person name="DasSarma P."/>
            <person name="Anton B.P."/>
            <person name="DasSarma S.L."/>
            <person name="Martinez F.L."/>
            <person name="Guzman D."/>
            <person name="Roberts R.J."/>
            <person name="DasSarma S."/>
        </authorList>
    </citation>
    <scope>NUCLEOTIDE SEQUENCE [LARGE SCALE GENOMIC DNA]</scope>
    <source>
        <strain evidence="3">BOL5-4</strain>
    </source>
</reference>